<dbReference type="InterPro" id="IPR012347">
    <property type="entry name" value="Ferritin-like"/>
</dbReference>
<keyword evidence="1" id="KW-0812">Transmembrane</keyword>
<feature type="domain" description="DUF305" evidence="2">
    <location>
        <begin position="63"/>
        <end position="225"/>
    </location>
</feature>
<dbReference type="EMBL" id="JAAXOO010000008">
    <property type="protein sequence ID" value="NKY36951.1"/>
    <property type="molecule type" value="Genomic_DNA"/>
</dbReference>
<protein>
    <submittedName>
        <fullName evidence="3">DUF305 domain-containing protein</fullName>
    </submittedName>
</protein>
<reference evidence="3 4" key="1">
    <citation type="submission" date="2020-04" db="EMBL/GenBank/DDBJ databases">
        <title>MicrobeNet Type strains.</title>
        <authorList>
            <person name="Nicholson A.C."/>
        </authorList>
    </citation>
    <scope>NUCLEOTIDE SEQUENCE [LARGE SCALE GENOMIC DNA]</scope>
    <source>
        <strain evidence="3 4">DSM 45078</strain>
    </source>
</reference>
<accession>A0A846XKV8</accession>
<proteinExistence type="predicted"/>
<evidence type="ECO:0000313" key="4">
    <source>
        <dbReference type="Proteomes" id="UP000565715"/>
    </source>
</evidence>
<dbReference type="Gene3D" id="1.20.1260.10">
    <property type="match status" value="1"/>
</dbReference>
<evidence type="ECO:0000313" key="3">
    <source>
        <dbReference type="EMBL" id="NKY36951.1"/>
    </source>
</evidence>
<dbReference type="PANTHER" id="PTHR36933">
    <property type="entry name" value="SLL0788 PROTEIN"/>
    <property type="match status" value="1"/>
</dbReference>
<sequence length="236" mass="25317">MPATEATEDRTQPPAPGWRAQLRAQRVPLLIIGAITLLVLGFGAGVLLAPDTSGDDNPAGPVDIGFAQDMSAHHAQAVEMSGIALTGSDDPEVRRLAYDILTTQQSQIGRMQGWLQIWDAPARATGGYMAWMPQEEHAGHGHDHGGAGMAAMPGMATTDELRQLRAAQGPRQDTLFLQLMLRHHQGGVPMLEYGTEHADTTEIKTLSGQMLPAQEGESRLMTKMLADRGAQPLPFG</sequence>
<keyword evidence="1" id="KW-1133">Transmembrane helix</keyword>
<dbReference type="AlphaFoldDB" id="A0A846XKV8"/>
<dbReference type="PANTHER" id="PTHR36933:SF1">
    <property type="entry name" value="SLL0788 PROTEIN"/>
    <property type="match status" value="1"/>
</dbReference>
<dbReference type="RefSeq" id="WP_084471036.1">
    <property type="nucleotide sequence ID" value="NZ_JAAXOO010000008.1"/>
</dbReference>
<dbReference type="Pfam" id="PF03713">
    <property type="entry name" value="DUF305"/>
    <property type="match status" value="1"/>
</dbReference>
<organism evidence="3 4">
    <name type="scientific">Nocardia speluncae</name>
    <dbReference type="NCBI Taxonomy" id="419477"/>
    <lineage>
        <taxon>Bacteria</taxon>
        <taxon>Bacillati</taxon>
        <taxon>Actinomycetota</taxon>
        <taxon>Actinomycetes</taxon>
        <taxon>Mycobacteriales</taxon>
        <taxon>Nocardiaceae</taxon>
        <taxon>Nocardia</taxon>
    </lineage>
</organism>
<keyword evidence="1" id="KW-0472">Membrane</keyword>
<feature type="transmembrane region" description="Helical" evidence="1">
    <location>
        <begin position="29"/>
        <end position="49"/>
    </location>
</feature>
<name>A0A846XKV8_9NOCA</name>
<evidence type="ECO:0000259" key="2">
    <source>
        <dbReference type="Pfam" id="PF03713"/>
    </source>
</evidence>
<evidence type="ECO:0000256" key="1">
    <source>
        <dbReference type="SAM" id="Phobius"/>
    </source>
</evidence>
<dbReference type="Proteomes" id="UP000565715">
    <property type="component" value="Unassembled WGS sequence"/>
</dbReference>
<dbReference type="InterPro" id="IPR005183">
    <property type="entry name" value="DUF305_CopM-like"/>
</dbReference>
<comment type="caution">
    <text evidence="3">The sequence shown here is derived from an EMBL/GenBank/DDBJ whole genome shotgun (WGS) entry which is preliminary data.</text>
</comment>
<gene>
    <name evidence="3" type="ORF">HGA13_28350</name>
</gene>
<keyword evidence="4" id="KW-1185">Reference proteome</keyword>